<sequence length="447" mass="49557">MELVVNTANDIEAIDMAAEPAIILANLISQLKAGLILFLCELWDRDAQAMNLHETWQLHHGTAYWPAFYIARRDRSDRSGSPAELAETIANTELVPVFLRTAQTITQQLGTLHMAALQPRKGGRAQGTAAAAQFGAGFDEGQRVQGERSREMTELAVRHVKHTFFGTLYSFLDTLHVLAFSTLPPSEAAMQALSTALPYSVSSALSVQATGKRRQSFSLPAKKQQQQQQLGWAALAASSNALPGEASRALARHNTRSFYILATLCNLTAFRMFVIPDLLHAQAIRHTFKLDVGGSLPQLEKLFRRLDELVFGYYVRDRASQLSQIVRRGVLLGGVSWATHGMPRDSQPYVAEALLFLVFTHAELMDMIGEVGGAEHHSVRMQPLARRVFEKLTACLAQDLLENVRRVDVFSEGGMLQCVLEAMVVRRTLAEYLTPSALESFRLLHAY</sequence>
<dbReference type="EMBL" id="JANBPW010004240">
    <property type="protein sequence ID" value="KAJ1935470.1"/>
    <property type="molecule type" value="Genomic_DNA"/>
</dbReference>
<comment type="caution">
    <text evidence="1">The sequence shown here is derived from an EMBL/GenBank/DDBJ whole genome shotgun (WGS) entry which is preliminary data.</text>
</comment>
<dbReference type="Proteomes" id="UP001150603">
    <property type="component" value="Unassembled WGS sequence"/>
</dbReference>
<organism evidence="1 2">
    <name type="scientific">Linderina macrospora</name>
    <dbReference type="NCBI Taxonomy" id="4868"/>
    <lineage>
        <taxon>Eukaryota</taxon>
        <taxon>Fungi</taxon>
        <taxon>Fungi incertae sedis</taxon>
        <taxon>Zoopagomycota</taxon>
        <taxon>Kickxellomycotina</taxon>
        <taxon>Kickxellomycetes</taxon>
        <taxon>Kickxellales</taxon>
        <taxon>Kickxellaceae</taxon>
        <taxon>Linderina</taxon>
    </lineage>
</organism>
<evidence type="ECO:0000313" key="1">
    <source>
        <dbReference type="EMBL" id="KAJ1935470.1"/>
    </source>
</evidence>
<name>A0ACC1J2Q9_9FUNG</name>
<keyword evidence="2" id="KW-1185">Reference proteome</keyword>
<reference evidence="1" key="1">
    <citation type="submission" date="2022-07" db="EMBL/GenBank/DDBJ databases">
        <title>Phylogenomic reconstructions and comparative analyses of Kickxellomycotina fungi.</title>
        <authorList>
            <person name="Reynolds N.K."/>
            <person name="Stajich J.E."/>
            <person name="Barry K."/>
            <person name="Grigoriev I.V."/>
            <person name="Crous P."/>
            <person name="Smith M.E."/>
        </authorList>
    </citation>
    <scope>NUCLEOTIDE SEQUENCE</scope>
    <source>
        <strain evidence="1">NRRL 5244</strain>
    </source>
</reference>
<gene>
    <name evidence="1" type="primary">SEC5_1</name>
    <name evidence="1" type="ORF">FBU59_005375</name>
</gene>
<protein>
    <submittedName>
        <fullName evidence="1">Exocyst complex component S5</fullName>
    </submittedName>
</protein>
<evidence type="ECO:0000313" key="2">
    <source>
        <dbReference type="Proteomes" id="UP001150603"/>
    </source>
</evidence>
<feature type="non-terminal residue" evidence="1">
    <location>
        <position position="447"/>
    </location>
</feature>
<accession>A0ACC1J2Q9</accession>
<proteinExistence type="predicted"/>